<dbReference type="PROSITE" id="PS50860">
    <property type="entry name" value="AA_TRNA_LIGASE_II_ALA"/>
    <property type="match status" value="1"/>
</dbReference>
<dbReference type="GO" id="GO:0002161">
    <property type="term" value="F:aminoacyl-tRNA deacylase activity"/>
    <property type="evidence" value="ECO:0007669"/>
    <property type="project" value="UniProtKB-ARBA"/>
</dbReference>
<dbReference type="Gene3D" id="3.10.310.40">
    <property type="match status" value="1"/>
</dbReference>
<feature type="coiled-coil region" evidence="5">
    <location>
        <begin position="258"/>
        <end position="285"/>
    </location>
</feature>
<evidence type="ECO:0000256" key="3">
    <source>
        <dbReference type="ARBA" id="ARBA00022723"/>
    </source>
</evidence>
<evidence type="ECO:0000256" key="2">
    <source>
        <dbReference type="ARBA" id="ARBA00004496"/>
    </source>
</evidence>
<keyword evidence="4" id="KW-0862">Zinc</keyword>
<dbReference type="AlphaFoldDB" id="A0A7H8Q724"/>
<evidence type="ECO:0000259" key="6">
    <source>
        <dbReference type="PROSITE" id="PS50860"/>
    </source>
</evidence>
<dbReference type="Pfam" id="PF01411">
    <property type="entry name" value="tRNA-synt_2c"/>
    <property type="match status" value="1"/>
</dbReference>
<sequence length="398" mass="43690">MTSRLYYEDSEVSHAMVNIVASGEDENGTYAILDQTCFYPEGGGQPSDTGYIGEVRVLDVQSVEDEIRHYTADPLPAGSFKAEIDWNRRWDHMQQHAGQHVLSAVLADQHQLKTASFHLGEERVSIDLNAPQISNIQLQQAERAANEIIRKHLPISTQWVSDVEAQTMVLRKPPAVTGEIRLVKIDGVDLNACGGTHPKNTADIGMIKIIGTEKAKGGTRLYFLCGNRAMDHFNLLLDQTNELVHKLNAPLADLPAAADALLREKADQDKEMKELRTKLLEAEAQMIQPESGSGIIQQVFSGRPVKEVQQLARLTIANHPAAALLFLITEDESIRFVCAKGEEAEGNMKNVLQELLQLTDGKGGGNAQLAQGGGKTVHAPDVFFQTFQSSLKNIEGIL</sequence>
<dbReference type="Gene3D" id="6.10.250.550">
    <property type="match status" value="1"/>
</dbReference>
<evidence type="ECO:0000313" key="7">
    <source>
        <dbReference type="EMBL" id="QKX49717.1"/>
    </source>
</evidence>
<dbReference type="GO" id="GO:0003676">
    <property type="term" value="F:nucleic acid binding"/>
    <property type="evidence" value="ECO:0007669"/>
    <property type="project" value="InterPro"/>
</dbReference>
<dbReference type="SUPFAM" id="SSF50447">
    <property type="entry name" value="Translation proteins"/>
    <property type="match status" value="1"/>
</dbReference>
<name>A0A7H8Q724_9BACL</name>
<dbReference type="GO" id="GO:0046872">
    <property type="term" value="F:metal ion binding"/>
    <property type="evidence" value="ECO:0007669"/>
    <property type="project" value="UniProtKB-KW"/>
</dbReference>
<dbReference type="Gene3D" id="2.40.30.130">
    <property type="match status" value="1"/>
</dbReference>
<dbReference type="InterPro" id="IPR018165">
    <property type="entry name" value="Ala-tRNA-synth_IIc_core"/>
</dbReference>
<dbReference type="InterPro" id="IPR051335">
    <property type="entry name" value="Alanyl-tRNA_Editing_Enzymes"/>
</dbReference>
<comment type="subcellular location">
    <subcellularLocation>
        <location evidence="2">Cytoplasm</location>
    </subcellularLocation>
</comment>
<dbReference type="SUPFAM" id="SSF55186">
    <property type="entry name" value="ThrRS/AlaRS common domain"/>
    <property type="match status" value="1"/>
</dbReference>
<keyword evidence="8" id="KW-1185">Reference proteome</keyword>
<dbReference type="InterPro" id="IPR018164">
    <property type="entry name" value="Ala-tRNA-synth_IIc_N"/>
</dbReference>
<dbReference type="Proteomes" id="UP000509222">
    <property type="component" value="Chromosome"/>
</dbReference>
<feature type="domain" description="Alanyl-transfer RNA synthetases family profile" evidence="6">
    <location>
        <begin position="1"/>
        <end position="220"/>
    </location>
</feature>
<dbReference type="InterPro" id="IPR018163">
    <property type="entry name" value="Thr/Ala-tRNA-synth_IIc_edit"/>
</dbReference>
<gene>
    <name evidence="7" type="ORF">HF394_03475</name>
</gene>
<dbReference type="SMART" id="SM00863">
    <property type="entry name" value="tRNA_SAD"/>
    <property type="match status" value="1"/>
</dbReference>
<comment type="cofactor">
    <cofactor evidence="1">
        <name>Zn(2+)</name>
        <dbReference type="ChEBI" id="CHEBI:29105"/>
    </cofactor>
</comment>
<dbReference type="Pfam" id="PF07973">
    <property type="entry name" value="tRNA_SAD"/>
    <property type="match status" value="1"/>
</dbReference>
<reference evidence="7 8" key="1">
    <citation type="submission" date="2020-04" db="EMBL/GenBank/DDBJ databases">
        <authorList>
            <person name="Pajer P."/>
            <person name="Broz P."/>
        </authorList>
    </citation>
    <scope>NUCLEOTIDE SEQUENCE [LARGE SCALE GENOMIC DNA]</scope>
    <source>
        <strain evidence="8">NRL-ATB46093</strain>
    </source>
</reference>
<proteinExistence type="predicted"/>
<evidence type="ECO:0000256" key="4">
    <source>
        <dbReference type="ARBA" id="ARBA00022833"/>
    </source>
</evidence>
<dbReference type="PANTHER" id="PTHR43462">
    <property type="entry name" value="ALANYL-TRNA EDITING PROTEIN"/>
    <property type="match status" value="1"/>
</dbReference>
<organism evidence="7 8">
    <name type="scientific">Planococcus glaciei</name>
    <dbReference type="NCBI Taxonomy" id="459472"/>
    <lineage>
        <taxon>Bacteria</taxon>
        <taxon>Bacillati</taxon>
        <taxon>Bacillota</taxon>
        <taxon>Bacilli</taxon>
        <taxon>Bacillales</taxon>
        <taxon>Caryophanaceae</taxon>
        <taxon>Planococcus</taxon>
    </lineage>
</organism>
<dbReference type="InterPro" id="IPR009000">
    <property type="entry name" value="Transl_B-barrel_sf"/>
</dbReference>
<dbReference type="EMBL" id="CP051177">
    <property type="protein sequence ID" value="QKX49717.1"/>
    <property type="molecule type" value="Genomic_DNA"/>
</dbReference>
<dbReference type="GO" id="GO:0004813">
    <property type="term" value="F:alanine-tRNA ligase activity"/>
    <property type="evidence" value="ECO:0007669"/>
    <property type="project" value="InterPro"/>
</dbReference>
<dbReference type="InterPro" id="IPR012947">
    <property type="entry name" value="tRNA_SAD"/>
</dbReference>
<accession>A0A7H8Q724</accession>
<keyword evidence="5" id="KW-0175">Coiled coil</keyword>
<dbReference type="RefSeq" id="WP_176294084.1">
    <property type="nucleotide sequence ID" value="NZ_CP051177.1"/>
</dbReference>
<dbReference type="GO" id="GO:0005737">
    <property type="term" value="C:cytoplasm"/>
    <property type="evidence" value="ECO:0007669"/>
    <property type="project" value="UniProtKB-SubCell"/>
</dbReference>
<dbReference type="Gene3D" id="3.30.980.10">
    <property type="entry name" value="Threonyl-trna Synthetase, Chain A, domain 2"/>
    <property type="match status" value="1"/>
</dbReference>
<dbReference type="PANTHER" id="PTHR43462:SF1">
    <property type="entry name" value="ALANYL-TRNA EDITING PROTEIN AARSD1"/>
    <property type="match status" value="1"/>
</dbReference>
<dbReference type="GO" id="GO:0005524">
    <property type="term" value="F:ATP binding"/>
    <property type="evidence" value="ECO:0007669"/>
    <property type="project" value="InterPro"/>
</dbReference>
<dbReference type="GO" id="GO:0006419">
    <property type="term" value="P:alanyl-tRNA aminoacylation"/>
    <property type="evidence" value="ECO:0007669"/>
    <property type="project" value="InterPro"/>
</dbReference>
<evidence type="ECO:0000256" key="5">
    <source>
        <dbReference type="SAM" id="Coils"/>
    </source>
</evidence>
<evidence type="ECO:0000256" key="1">
    <source>
        <dbReference type="ARBA" id="ARBA00001947"/>
    </source>
</evidence>
<evidence type="ECO:0000313" key="8">
    <source>
        <dbReference type="Proteomes" id="UP000509222"/>
    </source>
</evidence>
<reference evidence="8" key="2">
    <citation type="submission" date="2020-06" db="EMBL/GenBank/DDBJ databases">
        <title>Isolation of Planomicrobium glaciei.</title>
        <authorList>
            <person name="Malisova L."/>
            <person name="Safrankova R."/>
            <person name="Jakubu V."/>
            <person name="Spanelova P."/>
        </authorList>
    </citation>
    <scope>NUCLEOTIDE SEQUENCE [LARGE SCALE GENOMIC DNA]</scope>
    <source>
        <strain evidence="8">NRL-ATB46093</strain>
    </source>
</reference>
<protein>
    <submittedName>
        <fullName evidence="7">Alanyl-tRNA editing protein</fullName>
    </submittedName>
</protein>
<keyword evidence="3" id="KW-0479">Metal-binding</keyword>